<dbReference type="InterPro" id="IPR010998">
    <property type="entry name" value="Integrase_recombinase_N"/>
</dbReference>
<feature type="active site" description="O-(3'-phospho-DNA)-tyrosine intermediate" evidence="11">
    <location>
        <position position="286"/>
    </location>
</feature>
<keyword evidence="10 11" id="KW-0131">Cell cycle</keyword>
<comment type="similarity">
    <text evidence="2 11">Belongs to the 'phage' integrase family. XerD subfamily.</text>
</comment>
<comment type="subunit">
    <text evidence="11">Forms a cyclic heterotetrameric complex composed of two molecules of XerC and two molecules of XerD.</text>
</comment>
<comment type="function">
    <text evidence="11">Site-specific tyrosine recombinase, which acts by catalyzing the cutting and rejoining of the recombining DNA molecules. The XerC-XerD complex is essential to convert dimers of the bacterial chromosome into monomers to permit their segregation at cell division. It also contributes to the segregational stability of plasmids.</text>
</comment>
<dbReference type="PANTHER" id="PTHR30349:SF90">
    <property type="entry name" value="TYROSINE RECOMBINASE XERD"/>
    <property type="match status" value="1"/>
</dbReference>
<dbReference type="RefSeq" id="WP_136853331.1">
    <property type="nucleotide sequence ID" value="NZ_SWCI01000006.1"/>
</dbReference>
<evidence type="ECO:0000256" key="7">
    <source>
        <dbReference type="ARBA" id="ARBA00022908"/>
    </source>
</evidence>
<dbReference type="CDD" id="cd00798">
    <property type="entry name" value="INT_XerDC_C"/>
    <property type="match status" value="1"/>
</dbReference>
<gene>
    <name evidence="11 14" type="primary">xerD</name>
    <name evidence="14" type="ORF">FCL40_10880</name>
</gene>
<dbReference type="AlphaFoldDB" id="A0A4U1BE96"/>
<dbReference type="NCBIfam" id="TIGR02225">
    <property type="entry name" value="recomb_XerD"/>
    <property type="match status" value="1"/>
</dbReference>
<dbReference type="Gene3D" id="1.10.443.10">
    <property type="entry name" value="Intergrase catalytic core"/>
    <property type="match status" value="1"/>
</dbReference>
<reference evidence="14 15" key="1">
    <citation type="submission" date="2019-04" db="EMBL/GenBank/DDBJ databases">
        <authorList>
            <person name="Hwang J.C."/>
        </authorList>
    </citation>
    <scope>NUCLEOTIDE SEQUENCE [LARGE SCALE GENOMIC DNA]</scope>
    <source>
        <strain evidence="14 15">IMCC35001</strain>
    </source>
</reference>
<dbReference type="OrthoDB" id="9801717at2"/>
<dbReference type="GO" id="GO:0005737">
    <property type="term" value="C:cytoplasm"/>
    <property type="evidence" value="ECO:0007669"/>
    <property type="project" value="UniProtKB-SubCell"/>
</dbReference>
<evidence type="ECO:0000256" key="10">
    <source>
        <dbReference type="ARBA" id="ARBA00023306"/>
    </source>
</evidence>
<sequence>MTESNKELNHKDQSLIEGFLDRLWAERGLSEHTLAAYRSDLLRFVEFLHPRGETLVQVSGETVRQYLEVRQQAGMARTSTARTLSALRRFYGELVRRGKLQADPLARIKPPKLSRSLPTTLSEAQVSALLEEPDRQDPLELRDAAMLELLYATGLRVSELVSLQLEQLGLRQGVVRVTGKGSKERLVPVGETALELLTLYLRQSRPLLLAERDSDVLFPSRRGIMMQRQTFWHRIKLYALRAGIDTSISAHTLRHAFATHLLNHGADLRVVQLLLGHSDLSTTQIYTHVAQARLQQLHRQHHPRG</sequence>
<dbReference type="PROSITE" id="PS51898">
    <property type="entry name" value="TYR_RECOMBINASE"/>
    <property type="match status" value="1"/>
</dbReference>
<keyword evidence="6 11" id="KW-0159">Chromosome partition</keyword>
<keyword evidence="9 11" id="KW-0233">DNA recombination</keyword>
<feature type="active site" evidence="11">
    <location>
        <position position="277"/>
    </location>
</feature>
<accession>A0A4U1BE96</accession>
<dbReference type="GO" id="GO:0051301">
    <property type="term" value="P:cell division"/>
    <property type="evidence" value="ECO:0007669"/>
    <property type="project" value="UniProtKB-KW"/>
</dbReference>
<feature type="domain" description="Tyr recombinase" evidence="12">
    <location>
        <begin position="116"/>
        <end position="299"/>
    </location>
</feature>
<proteinExistence type="inferred from homology"/>
<keyword evidence="15" id="KW-1185">Reference proteome</keyword>
<dbReference type="InterPro" id="IPR004107">
    <property type="entry name" value="Integrase_SAM-like_N"/>
</dbReference>
<dbReference type="InterPro" id="IPR050090">
    <property type="entry name" value="Tyrosine_recombinase_XerCD"/>
</dbReference>
<dbReference type="GO" id="GO:0007059">
    <property type="term" value="P:chromosome segregation"/>
    <property type="evidence" value="ECO:0007669"/>
    <property type="project" value="UniProtKB-UniRule"/>
</dbReference>
<comment type="subcellular location">
    <subcellularLocation>
        <location evidence="1 11">Cytoplasm</location>
    </subcellularLocation>
</comment>
<name>A0A4U1BE96_9GAMM</name>
<dbReference type="NCBIfam" id="NF040815">
    <property type="entry name" value="recomb_XerA_Arch"/>
    <property type="match status" value="1"/>
</dbReference>
<dbReference type="InterPro" id="IPR011010">
    <property type="entry name" value="DNA_brk_join_enz"/>
</dbReference>
<evidence type="ECO:0000256" key="4">
    <source>
        <dbReference type="ARBA" id="ARBA00022490"/>
    </source>
</evidence>
<dbReference type="PANTHER" id="PTHR30349">
    <property type="entry name" value="PHAGE INTEGRASE-RELATED"/>
    <property type="match status" value="1"/>
</dbReference>
<dbReference type="GO" id="GO:0006313">
    <property type="term" value="P:DNA transposition"/>
    <property type="evidence" value="ECO:0007669"/>
    <property type="project" value="UniProtKB-UniRule"/>
</dbReference>
<evidence type="ECO:0000259" key="12">
    <source>
        <dbReference type="PROSITE" id="PS51898"/>
    </source>
</evidence>
<comment type="caution">
    <text evidence="14">The sequence shown here is derived from an EMBL/GenBank/DDBJ whole genome shotgun (WGS) entry which is preliminary data.</text>
</comment>
<dbReference type="HAMAP" id="MF_01807">
    <property type="entry name" value="Recomb_XerD"/>
    <property type="match status" value="1"/>
</dbReference>
<dbReference type="EMBL" id="SWCI01000006">
    <property type="protein sequence ID" value="TKB48654.1"/>
    <property type="molecule type" value="Genomic_DNA"/>
</dbReference>
<dbReference type="GO" id="GO:0003677">
    <property type="term" value="F:DNA binding"/>
    <property type="evidence" value="ECO:0007669"/>
    <property type="project" value="UniProtKB-UniRule"/>
</dbReference>
<evidence type="ECO:0000256" key="9">
    <source>
        <dbReference type="ARBA" id="ARBA00023172"/>
    </source>
</evidence>
<dbReference type="InterPro" id="IPR044068">
    <property type="entry name" value="CB"/>
</dbReference>
<keyword evidence="4 11" id="KW-0963">Cytoplasm</keyword>
<evidence type="ECO:0000256" key="6">
    <source>
        <dbReference type="ARBA" id="ARBA00022829"/>
    </source>
</evidence>
<evidence type="ECO:0000256" key="2">
    <source>
        <dbReference type="ARBA" id="ARBA00010450"/>
    </source>
</evidence>
<feature type="domain" description="Core-binding (CB)" evidence="13">
    <location>
        <begin position="10"/>
        <end position="95"/>
    </location>
</feature>
<keyword evidence="5 11" id="KW-0132">Cell division</keyword>
<evidence type="ECO:0000256" key="5">
    <source>
        <dbReference type="ARBA" id="ARBA00022618"/>
    </source>
</evidence>
<keyword evidence="7 11" id="KW-0229">DNA integration</keyword>
<evidence type="ECO:0000256" key="11">
    <source>
        <dbReference type="HAMAP-Rule" id="MF_01807"/>
    </source>
</evidence>
<dbReference type="Proteomes" id="UP000305674">
    <property type="component" value="Unassembled WGS sequence"/>
</dbReference>
<feature type="active site" evidence="11">
    <location>
        <position position="251"/>
    </location>
</feature>
<feature type="active site" evidence="11">
    <location>
        <position position="180"/>
    </location>
</feature>
<protein>
    <recommendedName>
        <fullName evidence="3 11">Tyrosine recombinase XerD</fullName>
    </recommendedName>
</protein>
<feature type="active site" evidence="11">
    <location>
        <position position="254"/>
    </location>
</feature>
<dbReference type="Gene3D" id="1.10.150.130">
    <property type="match status" value="1"/>
</dbReference>
<evidence type="ECO:0000313" key="15">
    <source>
        <dbReference type="Proteomes" id="UP000305674"/>
    </source>
</evidence>
<dbReference type="InterPro" id="IPR013762">
    <property type="entry name" value="Integrase-like_cat_sf"/>
</dbReference>
<evidence type="ECO:0000259" key="13">
    <source>
        <dbReference type="PROSITE" id="PS51900"/>
    </source>
</evidence>
<evidence type="ECO:0000256" key="3">
    <source>
        <dbReference type="ARBA" id="ARBA00015810"/>
    </source>
</evidence>
<organism evidence="14 15">
    <name type="scientific">Ferrimonas sediminicola</name>
    <dbReference type="NCBI Taxonomy" id="2569538"/>
    <lineage>
        <taxon>Bacteria</taxon>
        <taxon>Pseudomonadati</taxon>
        <taxon>Pseudomonadota</taxon>
        <taxon>Gammaproteobacteria</taxon>
        <taxon>Alteromonadales</taxon>
        <taxon>Ferrimonadaceae</taxon>
        <taxon>Ferrimonas</taxon>
    </lineage>
</organism>
<dbReference type="Pfam" id="PF00589">
    <property type="entry name" value="Phage_integrase"/>
    <property type="match status" value="1"/>
</dbReference>
<dbReference type="InterPro" id="IPR002104">
    <property type="entry name" value="Integrase_catalytic"/>
</dbReference>
<dbReference type="Pfam" id="PF02899">
    <property type="entry name" value="Phage_int_SAM_1"/>
    <property type="match status" value="1"/>
</dbReference>
<dbReference type="GO" id="GO:0009037">
    <property type="term" value="F:tyrosine-based site-specific recombinase activity"/>
    <property type="evidence" value="ECO:0007669"/>
    <property type="project" value="UniProtKB-UniRule"/>
</dbReference>
<evidence type="ECO:0000256" key="8">
    <source>
        <dbReference type="ARBA" id="ARBA00023125"/>
    </source>
</evidence>
<dbReference type="NCBIfam" id="NF001399">
    <property type="entry name" value="PRK00283.1"/>
    <property type="match status" value="1"/>
</dbReference>
<evidence type="ECO:0000256" key="1">
    <source>
        <dbReference type="ARBA" id="ARBA00004496"/>
    </source>
</evidence>
<feature type="active site" evidence="11">
    <location>
        <position position="156"/>
    </location>
</feature>
<dbReference type="PROSITE" id="PS51900">
    <property type="entry name" value="CB"/>
    <property type="match status" value="1"/>
</dbReference>
<dbReference type="InterPro" id="IPR023009">
    <property type="entry name" value="Tyrosine_recombinase_XerC/XerD"/>
</dbReference>
<dbReference type="SUPFAM" id="SSF56349">
    <property type="entry name" value="DNA breaking-rejoining enzymes"/>
    <property type="match status" value="1"/>
</dbReference>
<keyword evidence="8 11" id="KW-0238">DNA-binding</keyword>
<evidence type="ECO:0000313" key="14">
    <source>
        <dbReference type="EMBL" id="TKB48654.1"/>
    </source>
</evidence>
<dbReference type="HAMAP" id="MF_01808">
    <property type="entry name" value="Recomb_XerC_XerD"/>
    <property type="match status" value="1"/>
</dbReference>
<dbReference type="InterPro" id="IPR011932">
    <property type="entry name" value="Recomb_XerD"/>
</dbReference>